<comment type="caution">
    <text evidence="3">The sequence shown here is derived from an EMBL/GenBank/DDBJ whole genome shotgun (WGS) entry which is preliminary data.</text>
</comment>
<reference evidence="3" key="1">
    <citation type="submission" date="2022-04" db="EMBL/GenBank/DDBJ databases">
        <title>Carnegiea gigantea Genome sequencing and assembly v2.</title>
        <authorList>
            <person name="Copetti D."/>
            <person name="Sanderson M.J."/>
            <person name="Burquez A."/>
            <person name="Wojciechowski M.F."/>
        </authorList>
    </citation>
    <scope>NUCLEOTIDE SEQUENCE</scope>
    <source>
        <strain evidence="3">SGP5-SGP5p</strain>
        <tissue evidence="3">Aerial part</tissue>
    </source>
</reference>
<organism evidence="3 4">
    <name type="scientific">Carnegiea gigantea</name>
    <dbReference type="NCBI Taxonomy" id="171969"/>
    <lineage>
        <taxon>Eukaryota</taxon>
        <taxon>Viridiplantae</taxon>
        <taxon>Streptophyta</taxon>
        <taxon>Embryophyta</taxon>
        <taxon>Tracheophyta</taxon>
        <taxon>Spermatophyta</taxon>
        <taxon>Magnoliopsida</taxon>
        <taxon>eudicotyledons</taxon>
        <taxon>Gunneridae</taxon>
        <taxon>Pentapetalae</taxon>
        <taxon>Caryophyllales</taxon>
        <taxon>Cactineae</taxon>
        <taxon>Cactaceae</taxon>
        <taxon>Cactoideae</taxon>
        <taxon>Echinocereeae</taxon>
        <taxon>Carnegiea</taxon>
    </lineage>
</organism>
<dbReference type="Pfam" id="PF04438">
    <property type="entry name" value="zf-HIT"/>
    <property type="match status" value="1"/>
</dbReference>
<proteinExistence type="predicted"/>
<evidence type="ECO:0000259" key="2">
    <source>
        <dbReference type="Pfam" id="PF04438"/>
    </source>
</evidence>
<dbReference type="CDD" id="cd23022">
    <property type="entry name" value="zf-HIT_DDX59"/>
    <property type="match status" value="1"/>
</dbReference>
<feature type="domain" description="HIT-type" evidence="2">
    <location>
        <begin position="170"/>
        <end position="197"/>
    </location>
</feature>
<keyword evidence="4" id="KW-1185">Reference proteome</keyword>
<dbReference type="Proteomes" id="UP001153076">
    <property type="component" value="Unassembled WGS sequence"/>
</dbReference>
<evidence type="ECO:0000313" key="3">
    <source>
        <dbReference type="EMBL" id="KAJ8444363.1"/>
    </source>
</evidence>
<gene>
    <name evidence="3" type="ORF">Cgig2_019921</name>
</gene>
<dbReference type="PANTHER" id="PTHR48453">
    <property type="entry name" value="CCHC-TYPE DOMAIN-CONTAINING PROTEIN"/>
    <property type="match status" value="1"/>
</dbReference>
<evidence type="ECO:0000256" key="1">
    <source>
        <dbReference type="SAM" id="MobiDB-lite"/>
    </source>
</evidence>
<dbReference type="PANTHER" id="PTHR48453:SF1">
    <property type="entry name" value="CCHC-TYPE DOMAIN-CONTAINING PROTEIN"/>
    <property type="match status" value="1"/>
</dbReference>
<sequence>MGTRTNFYKNPSFAYRKAYNLSSVLQNLQTYNIITGNAPPAEASPATASAADDSNPRPKRRRQVRPASIKRQQVEFDDAPMSHEDYVQQMRKEACSVQRYEELTPDVLGSSSSSLQLVAYESDMDLRYKSAADDGLSMLEVSSARPAFDLMEQIDRVKTRTEQRFPLPGEPVCAICGRYGEYICDETDDDICSKDCKAELLKQKCIDPPKCCTSRQDSNLSTYEPNQSSEMTESAEDSWDYDPGNAISLVTLLKIGAVQQMRTSSISANLRELYRRCHQINKNMENAKCNLCCNSTSLATCLDCRTIFCDRSSVQAYLGSSLTSTCILT</sequence>
<dbReference type="InterPro" id="IPR007529">
    <property type="entry name" value="Znf_HIT"/>
</dbReference>
<dbReference type="OrthoDB" id="10070154at2759"/>
<dbReference type="Gene3D" id="3.30.60.220">
    <property type="match status" value="1"/>
</dbReference>
<protein>
    <recommendedName>
        <fullName evidence="2">HIT-type domain-containing protein</fullName>
    </recommendedName>
</protein>
<name>A0A9Q1KK96_9CARY</name>
<feature type="region of interest" description="Disordered" evidence="1">
    <location>
        <begin position="212"/>
        <end position="238"/>
    </location>
</feature>
<dbReference type="AlphaFoldDB" id="A0A9Q1KK96"/>
<feature type="compositionally biased region" description="Low complexity" evidence="1">
    <location>
        <begin position="39"/>
        <end position="53"/>
    </location>
</feature>
<accession>A0A9Q1KK96</accession>
<feature type="region of interest" description="Disordered" evidence="1">
    <location>
        <begin position="39"/>
        <end position="75"/>
    </location>
</feature>
<evidence type="ECO:0000313" key="4">
    <source>
        <dbReference type="Proteomes" id="UP001153076"/>
    </source>
</evidence>
<feature type="compositionally biased region" description="Polar residues" evidence="1">
    <location>
        <begin position="213"/>
        <end position="232"/>
    </location>
</feature>
<dbReference type="EMBL" id="JAKOGI010000100">
    <property type="protein sequence ID" value="KAJ8444363.1"/>
    <property type="molecule type" value="Genomic_DNA"/>
</dbReference>